<dbReference type="PANTHER" id="PTHR43537">
    <property type="entry name" value="TRANSCRIPTIONAL REGULATOR, GNTR FAMILY"/>
    <property type="match status" value="1"/>
</dbReference>
<dbReference type="PROSITE" id="PS50949">
    <property type="entry name" value="HTH_GNTR"/>
    <property type="match status" value="1"/>
</dbReference>
<accession>A0A4V2Q299</accession>
<sequence length="243" mass="27705">MARAKRPTDENMQAAATLCARDRSAVYEKLMNAISEHRLKPGTKLTEEKLAAIFKVSRTVVREALQQMAFERVVEILPNRGAFIASPTIAEAKEFFQARRYVEVPLLENICKRVTAQEITLLRQHVKQEEKARHSGDRRKIVRLSGEFHVLLASLAGNRFLERTVRGLQLLTCLTILLYDTPTDVTCQHNEHERLVDAVEARDSMRAQKLMLDHLLGIENSLHLDEPEEKEEDLEEILLGTGN</sequence>
<evidence type="ECO:0000313" key="6">
    <source>
        <dbReference type="Proteomes" id="UP000294555"/>
    </source>
</evidence>
<name>A0A4V2Q299_9GAMM</name>
<organism evidence="5 6">
    <name type="scientific">Sodalis ligni</name>
    <dbReference type="NCBI Taxonomy" id="2697027"/>
    <lineage>
        <taxon>Bacteria</taxon>
        <taxon>Pseudomonadati</taxon>
        <taxon>Pseudomonadota</taxon>
        <taxon>Gammaproteobacteria</taxon>
        <taxon>Enterobacterales</taxon>
        <taxon>Bruguierivoracaceae</taxon>
        <taxon>Sodalis</taxon>
    </lineage>
</organism>
<evidence type="ECO:0000313" key="5">
    <source>
        <dbReference type="EMBL" id="TCL02028.1"/>
    </source>
</evidence>
<protein>
    <submittedName>
        <fullName evidence="5">GntR family transcriptional regulator</fullName>
    </submittedName>
</protein>
<dbReference type="InterPro" id="IPR000524">
    <property type="entry name" value="Tscrpt_reg_HTH_GntR"/>
</dbReference>
<comment type="caution">
    <text evidence="5">The sequence shown here is derived from an EMBL/GenBank/DDBJ whole genome shotgun (WGS) entry which is preliminary data.</text>
</comment>
<keyword evidence="2" id="KW-0238">DNA-binding</keyword>
<dbReference type="CDD" id="cd07377">
    <property type="entry name" value="WHTH_GntR"/>
    <property type="match status" value="1"/>
</dbReference>
<gene>
    <name evidence="5" type="ORF">EZJ58_0011</name>
</gene>
<dbReference type="InterPro" id="IPR008920">
    <property type="entry name" value="TF_FadR/GntR_C"/>
</dbReference>
<keyword evidence="3" id="KW-0804">Transcription</keyword>
<dbReference type="Proteomes" id="UP000294555">
    <property type="component" value="Unassembled WGS sequence"/>
</dbReference>
<evidence type="ECO:0000259" key="4">
    <source>
        <dbReference type="PROSITE" id="PS50949"/>
    </source>
</evidence>
<dbReference type="GO" id="GO:0003700">
    <property type="term" value="F:DNA-binding transcription factor activity"/>
    <property type="evidence" value="ECO:0007669"/>
    <property type="project" value="InterPro"/>
</dbReference>
<evidence type="ECO:0000256" key="2">
    <source>
        <dbReference type="ARBA" id="ARBA00023125"/>
    </source>
</evidence>
<dbReference type="SUPFAM" id="SSF48008">
    <property type="entry name" value="GntR ligand-binding domain-like"/>
    <property type="match status" value="1"/>
</dbReference>
<dbReference type="InterPro" id="IPR036390">
    <property type="entry name" value="WH_DNA-bd_sf"/>
</dbReference>
<proteinExistence type="predicted"/>
<dbReference type="Pfam" id="PF07729">
    <property type="entry name" value="FCD"/>
    <property type="match status" value="1"/>
</dbReference>
<dbReference type="Gene3D" id="1.20.120.530">
    <property type="entry name" value="GntR ligand-binding domain-like"/>
    <property type="match status" value="1"/>
</dbReference>
<dbReference type="InterPro" id="IPR036388">
    <property type="entry name" value="WH-like_DNA-bd_sf"/>
</dbReference>
<dbReference type="Gene3D" id="1.10.10.10">
    <property type="entry name" value="Winged helix-like DNA-binding domain superfamily/Winged helix DNA-binding domain"/>
    <property type="match status" value="1"/>
</dbReference>
<dbReference type="SMART" id="SM00895">
    <property type="entry name" value="FCD"/>
    <property type="match status" value="1"/>
</dbReference>
<keyword evidence="1" id="KW-0805">Transcription regulation</keyword>
<dbReference type="SMART" id="SM00345">
    <property type="entry name" value="HTH_GNTR"/>
    <property type="match status" value="1"/>
</dbReference>
<reference evidence="5 6" key="1">
    <citation type="submission" date="2019-02" db="EMBL/GenBank/DDBJ databases">
        <title>Investigation of anaerobic lignin degradation for improved lignocellulosic biofuels.</title>
        <authorList>
            <person name="Deangelis K."/>
        </authorList>
    </citation>
    <scope>NUCLEOTIDE SEQUENCE [LARGE SCALE GENOMIC DNA]</scope>
    <source>
        <strain evidence="5 6">159R</strain>
    </source>
</reference>
<dbReference type="SUPFAM" id="SSF46785">
    <property type="entry name" value="Winged helix' DNA-binding domain"/>
    <property type="match status" value="1"/>
</dbReference>
<evidence type="ECO:0000256" key="1">
    <source>
        <dbReference type="ARBA" id="ARBA00023015"/>
    </source>
</evidence>
<feature type="domain" description="HTH gntR-type" evidence="4">
    <location>
        <begin position="20"/>
        <end position="87"/>
    </location>
</feature>
<dbReference type="RefSeq" id="WP_203523253.1">
    <property type="nucleotide sequence ID" value="NZ_SJOI01000001.1"/>
</dbReference>
<dbReference type="EMBL" id="SJOI01000001">
    <property type="protein sequence ID" value="TCL02028.1"/>
    <property type="molecule type" value="Genomic_DNA"/>
</dbReference>
<keyword evidence="6" id="KW-1185">Reference proteome</keyword>
<dbReference type="PANTHER" id="PTHR43537:SF53">
    <property type="entry name" value="HTH-TYPE TRANSCRIPTIONAL REPRESSOR NANR"/>
    <property type="match status" value="1"/>
</dbReference>
<dbReference type="GO" id="GO:0003677">
    <property type="term" value="F:DNA binding"/>
    <property type="evidence" value="ECO:0007669"/>
    <property type="project" value="UniProtKB-KW"/>
</dbReference>
<dbReference type="AlphaFoldDB" id="A0A4V2Q299"/>
<dbReference type="InterPro" id="IPR011711">
    <property type="entry name" value="GntR_C"/>
</dbReference>
<evidence type="ECO:0000256" key="3">
    <source>
        <dbReference type="ARBA" id="ARBA00023163"/>
    </source>
</evidence>
<dbReference type="Pfam" id="PF00392">
    <property type="entry name" value="GntR"/>
    <property type="match status" value="1"/>
</dbReference>